<sequence length="314" mass="35439">MSILSRLRVAYHNRHFSTILSPNSSTPLTSKEKTRAALSLIKSEKNPEKILEICRAVSLTPDTHLDRVAFSVAISKLSEFKHFEGIRQFIDDLKTRPDLKTERFASHAIVLYGQANMIDHAIRSFKQMDELGIPRSVKSLNALLFACILAKDYKQGVKPNSTTFGTFLAGCYKEAKFEDVGKVLKLMEKGMKPNSVTFCHLIHGFCKEGKLDEAKSLFKNMVNRGIQPDSDCYFTLVYFLCQGGDFETALRICKESMAKGWVPNFSTMKTLVDGLASILKVELAKELIKQIKEKVTKNTEQWDEIESALPSKEE</sequence>
<feature type="repeat" description="PPR" evidence="3">
    <location>
        <begin position="194"/>
        <end position="228"/>
    </location>
</feature>
<gene>
    <name evidence="4" type="ORF">O6P43_011900</name>
</gene>
<accession>A0AAD7M0E1</accession>
<dbReference type="PANTHER" id="PTHR47936:SF8">
    <property type="entry name" value="PENTATRICOPEPTIDE REPEAT-CONTAINING PROTEIN"/>
    <property type="match status" value="1"/>
</dbReference>
<comment type="caution">
    <text evidence="4">The sequence shown here is derived from an EMBL/GenBank/DDBJ whole genome shotgun (WGS) entry which is preliminary data.</text>
</comment>
<evidence type="ECO:0000256" key="1">
    <source>
        <dbReference type="ARBA" id="ARBA00007626"/>
    </source>
</evidence>
<dbReference type="InterPro" id="IPR011990">
    <property type="entry name" value="TPR-like_helical_dom_sf"/>
</dbReference>
<dbReference type="GO" id="GO:0031930">
    <property type="term" value="P:mitochondria-nucleus signaling pathway"/>
    <property type="evidence" value="ECO:0007669"/>
    <property type="project" value="TreeGrafter"/>
</dbReference>
<protein>
    <submittedName>
        <fullName evidence="4">Pentatricopeptide repeat-containing protein</fullName>
    </submittedName>
</protein>
<dbReference type="Gene3D" id="1.25.40.10">
    <property type="entry name" value="Tetratricopeptide repeat domain"/>
    <property type="match status" value="2"/>
</dbReference>
<proteinExistence type="inferred from homology"/>
<organism evidence="4 5">
    <name type="scientific">Quillaja saponaria</name>
    <name type="common">Soap bark tree</name>
    <dbReference type="NCBI Taxonomy" id="32244"/>
    <lineage>
        <taxon>Eukaryota</taxon>
        <taxon>Viridiplantae</taxon>
        <taxon>Streptophyta</taxon>
        <taxon>Embryophyta</taxon>
        <taxon>Tracheophyta</taxon>
        <taxon>Spermatophyta</taxon>
        <taxon>Magnoliopsida</taxon>
        <taxon>eudicotyledons</taxon>
        <taxon>Gunneridae</taxon>
        <taxon>Pentapetalae</taxon>
        <taxon>rosids</taxon>
        <taxon>fabids</taxon>
        <taxon>Fabales</taxon>
        <taxon>Quillajaceae</taxon>
        <taxon>Quillaja</taxon>
    </lineage>
</organism>
<keyword evidence="2" id="KW-0677">Repeat</keyword>
<comment type="similarity">
    <text evidence="1">Belongs to the PPR family. P subfamily.</text>
</comment>
<dbReference type="Proteomes" id="UP001163823">
    <property type="component" value="Chromosome 5"/>
</dbReference>
<evidence type="ECO:0000313" key="4">
    <source>
        <dbReference type="EMBL" id="KAJ7967669.1"/>
    </source>
</evidence>
<feature type="repeat" description="PPR" evidence="3">
    <location>
        <begin position="229"/>
        <end position="263"/>
    </location>
</feature>
<dbReference type="GO" id="GO:0009507">
    <property type="term" value="C:chloroplast"/>
    <property type="evidence" value="ECO:0007669"/>
    <property type="project" value="TreeGrafter"/>
</dbReference>
<dbReference type="Pfam" id="PF13041">
    <property type="entry name" value="PPR_2"/>
    <property type="match status" value="1"/>
</dbReference>
<name>A0AAD7M0E1_QUISA</name>
<dbReference type="PANTHER" id="PTHR47936">
    <property type="entry name" value="PPR_LONG DOMAIN-CONTAINING PROTEIN"/>
    <property type="match status" value="1"/>
</dbReference>
<dbReference type="GO" id="GO:0010019">
    <property type="term" value="P:chloroplast-nucleus signaling pathway"/>
    <property type="evidence" value="ECO:0007669"/>
    <property type="project" value="TreeGrafter"/>
</dbReference>
<reference evidence="4" key="1">
    <citation type="journal article" date="2023" name="Science">
        <title>Elucidation of the pathway for biosynthesis of saponin adjuvants from the soapbark tree.</title>
        <authorList>
            <person name="Reed J."/>
            <person name="Orme A."/>
            <person name="El-Demerdash A."/>
            <person name="Owen C."/>
            <person name="Martin L.B.B."/>
            <person name="Misra R.C."/>
            <person name="Kikuchi S."/>
            <person name="Rejzek M."/>
            <person name="Martin A.C."/>
            <person name="Harkess A."/>
            <person name="Leebens-Mack J."/>
            <person name="Louveau T."/>
            <person name="Stephenson M.J."/>
            <person name="Osbourn A."/>
        </authorList>
    </citation>
    <scope>NUCLEOTIDE SEQUENCE</scope>
    <source>
        <strain evidence="4">S10</strain>
    </source>
</reference>
<keyword evidence="5" id="KW-1185">Reference proteome</keyword>
<dbReference type="NCBIfam" id="TIGR00756">
    <property type="entry name" value="PPR"/>
    <property type="match status" value="2"/>
</dbReference>
<dbReference type="AlphaFoldDB" id="A0AAD7M0E1"/>
<dbReference type="PROSITE" id="PS51375">
    <property type="entry name" value="PPR"/>
    <property type="match status" value="2"/>
</dbReference>
<evidence type="ECO:0000256" key="3">
    <source>
        <dbReference type="PROSITE-ProRule" id="PRU00708"/>
    </source>
</evidence>
<dbReference type="KEGG" id="qsa:O6P43_011900"/>
<dbReference type="Pfam" id="PF01535">
    <property type="entry name" value="PPR"/>
    <property type="match status" value="1"/>
</dbReference>
<evidence type="ECO:0000256" key="2">
    <source>
        <dbReference type="ARBA" id="ARBA00022737"/>
    </source>
</evidence>
<dbReference type="InterPro" id="IPR002885">
    <property type="entry name" value="PPR_rpt"/>
</dbReference>
<evidence type="ECO:0000313" key="5">
    <source>
        <dbReference type="Proteomes" id="UP001163823"/>
    </source>
</evidence>
<dbReference type="EMBL" id="JARAOO010000005">
    <property type="protein sequence ID" value="KAJ7967669.1"/>
    <property type="molecule type" value="Genomic_DNA"/>
</dbReference>